<gene>
    <name evidence="1" type="ORF">BIV57_06325</name>
</gene>
<evidence type="ECO:0000313" key="2">
    <source>
        <dbReference type="Proteomes" id="UP000243342"/>
    </source>
</evidence>
<dbReference type="InterPro" id="IPR045428">
    <property type="entry name" value="EACC1"/>
</dbReference>
<organism evidence="1 2">
    <name type="scientific">Mangrovactinospora gilvigrisea</name>
    <dbReference type="NCBI Taxonomy" id="1428644"/>
    <lineage>
        <taxon>Bacteria</taxon>
        <taxon>Bacillati</taxon>
        <taxon>Actinomycetota</taxon>
        <taxon>Actinomycetes</taxon>
        <taxon>Kitasatosporales</taxon>
        <taxon>Streptomycetaceae</taxon>
        <taxon>Mangrovactinospora</taxon>
    </lineage>
</organism>
<dbReference type="RefSeq" id="WP_071655689.1">
    <property type="nucleotide sequence ID" value="NZ_MLCF01000025.1"/>
</dbReference>
<dbReference type="Pfam" id="PF19953">
    <property type="entry name" value="EACC1"/>
    <property type="match status" value="1"/>
</dbReference>
<dbReference type="STRING" id="1428644.BIV57_06325"/>
<dbReference type="AlphaFoldDB" id="A0A1J7BXQ9"/>
<accession>A0A1J7BXQ9</accession>
<sequence length="156" mass="17544">MDTEVRITIEGYPNEAENGEQLAKLRRWLQQEPGLVEHAEQRAAPGSDRDHLSVEAVVLLKLVEDVGIGLLVRSALAWLDRRKQPCDVQVTVPPQADGPRRSEEWPDYCAEPDEARLTIIVPPEMVRIEVPASVPTKELDELIRRLTDHQDTGAAR</sequence>
<evidence type="ECO:0000313" key="1">
    <source>
        <dbReference type="EMBL" id="OIV38281.1"/>
    </source>
</evidence>
<dbReference type="Proteomes" id="UP000243342">
    <property type="component" value="Unassembled WGS sequence"/>
</dbReference>
<name>A0A1J7BXQ9_9ACTN</name>
<keyword evidence="2" id="KW-1185">Reference proteome</keyword>
<reference evidence="1 2" key="1">
    <citation type="submission" date="2016-10" db="EMBL/GenBank/DDBJ databases">
        <title>Genome sequence of Streptomyces gilvigriseus MUSC 26.</title>
        <authorList>
            <person name="Lee L.-H."/>
            <person name="Ser H.-L."/>
        </authorList>
    </citation>
    <scope>NUCLEOTIDE SEQUENCE [LARGE SCALE GENOMIC DNA]</scope>
    <source>
        <strain evidence="1 2">MUSC 26</strain>
    </source>
</reference>
<dbReference type="EMBL" id="MLCF01000025">
    <property type="protein sequence ID" value="OIV38281.1"/>
    <property type="molecule type" value="Genomic_DNA"/>
</dbReference>
<comment type="caution">
    <text evidence="1">The sequence shown here is derived from an EMBL/GenBank/DDBJ whole genome shotgun (WGS) entry which is preliminary data.</text>
</comment>
<proteinExistence type="predicted"/>
<protein>
    <submittedName>
        <fullName evidence="1">Uncharacterized protein</fullName>
    </submittedName>
</protein>